<feature type="region of interest" description="Disordered" evidence="7">
    <location>
        <begin position="1"/>
        <end position="22"/>
    </location>
</feature>
<dbReference type="InterPro" id="IPR004803">
    <property type="entry name" value="TGT"/>
</dbReference>
<dbReference type="GO" id="GO:0046872">
    <property type="term" value="F:metal ion binding"/>
    <property type="evidence" value="ECO:0007669"/>
    <property type="project" value="UniProtKB-KW"/>
</dbReference>
<dbReference type="NCBIfam" id="TIGR00449">
    <property type="entry name" value="tgt_general"/>
    <property type="match status" value="1"/>
</dbReference>
<dbReference type="EC" id="2.4.2.64" evidence="6"/>
<dbReference type="GO" id="GO:0005829">
    <property type="term" value="C:cytosol"/>
    <property type="evidence" value="ECO:0007669"/>
    <property type="project" value="TreeGrafter"/>
</dbReference>
<dbReference type="AlphaFoldDB" id="A0A6J6HJK0"/>
<accession>A0A6J6HJK0</accession>
<dbReference type="PANTHER" id="PTHR43530:SF1">
    <property type="entry name" value="QUEUINE TRNA-RIBOSYLTRANSFERASE CATALYTIC SUBUNIT 1"/>
    <property type="match status" value="1"/>
</dbReference>
<organism evidence="9">
    <name type="scientific">freshwater metagenome</name>
    <dbReference type="NCBI Taxonomy" id="449393"/>
    <lineage>
        <taxon>unclassified sequences</taxon>
        <taxon>metagenomes</taxon>
        <taxon>ecological metagenomes</taxon>
    </lineage>
</organism>
<feature type="domain" description="tRNA-guanine(15) transglycosylase-like" evidence="8">
    <location>
        <begin position="15"/>
        <end position="364"/>
    </location>
</feature>
<evidence type="ECO:0000256" key="4">
    <source>
        <dbReference type="ARBA" id="ARBA00022723"/>
    </source>
</evidence>
<feature type="compositionally biased region" description="Basic and acidic residues" evidence="7">
    <location>
        <begin position="1"/>
        <end position="14"/>
    </location>
</feature>
<evidence type="ECO:0000256" key="5">
    <source>
        <dbReference type="ARBA" id="ARBA00022833"/>
    </source>
</evidence>
<keyword evidence="4" id="KW-0479">Metal-binding</keyword>
<evidence type="ECO:0000256" key="6">
    <source>
        <dbReference type="ARBA" id="ARBA00024223"/>
    </source>
</evidence>
<evidence type="ECO:0000256" key="3">
    <source>
        <dbReference type="ARBA" id="ARBA00022694"/>
    </source>
</evidence>
<dbReference type="EMBL" id="CAEZUN010000205">
    <property type="protein sequence ID" value="CAB4612069.1"/>
    <property type="molecule type" value="Genomic_DNA"/>
</dbReference>
<evidence type="ECO:0000256" key="2">
    <source>
        <dbReference type="ARBA" id="ARBA00022679"/>
    </source>
</evidence>
<protein>
    <recommendedName>
        <fullName evidence="6">tRNA-guanosine(34) queuine transglycosylase</fullName>
        <ecNumber evidence="6">2.4.2.64</ecNumber>
    </recommendedName>
</protein>
<dbReference type="PANTHER" id="PTHR43530">
    <property type="entry name" value="QUEUINE TRNA-RIBOSYLTRANSFERASE CATALYTIC SUBUNIT 1"/>
    <property type="match status" value="1"/>
</dbReference>
<keyword evidence="3" id="KW-0819">tRNA processing</keyword>
<sequence length="372" mass="40509">MFAVEFKETARQGDARTGVASTHRGDYETPCFMPVGTRGAIRHLSAQDYEELGARIVLGNTYHLMLRPGAQVVSDLGGLGQFAGWKGLTLTDSGGFQVFSLNPDVDDQGVSFRSTYDGSMHRFTPQSAVKTQELLGADIQMVLDVCAPLPSSDEVIRLALKRTSQWAKQARDSHTRVDQSLFGIVQGGVDPVLRRESAKITADLDFDGYGIGGLSVGETREEMLISLAAAIEHLPKNRPRYLMGVGDPASLVEAVNLGVDQFDCVMQTRIGRHGTALTSTGKLNITRSEFTTSQDPIDSACSCSVCARHTRGYIRHLFQVNEPTAARLVSLHNVAFTLNLMSQMRTAISQGNFAEFRKTLLATWAGPVNDKP</sequence>
<dbReference type="SUPFAM" id="SSF51713">
    <property type="entry name" value="tRNA-guanine transglycosylase"/>
    <property type="match status" value="1"/>
</dbReference>
<dbReference type="GO" id="GO:0006400">
    <property type="term" value="P:tRNA modification"/>
    <property type="evidence" value="ECO:0007669"/>
    <property type="project" value="InterPro"/>
</dbReference>
<evidence type="ECO:0000256" key="7">
    <source>
        <dbReference type="SAM" id="MobiDB-lite"/>
    </source>
</evidence>
<keyword evidence="5" id="KW-0862">Zinc</keyword>
<dbReference type="GO" id="GO:0008479">
    <property type="term" value="F:tRNA-guanosine(34) queuine transglycosylase activity"/>
    <property type="evidence" value="ECO:0007669"/>
    <property type="project" value="UniProtKB-EC"/>
</dbReference>
<evidence type="ECO:0000259" key="8">
    <source>
        <dbReference type="Pfam" id="PF01702"/>
    </source>
</evidence>
<name>A0A6J6HJK0_9ZZZZ</name>
<dbReference type="Gene3D" id="3.20.20.105">
    <property type="entry name" value="Queuine tRNA-ribosyltransferase-like"/>
    <property type="match status" value="1"/>
</dbReference>
<dbReference type="HAMAP" id="MF_00168">
    <property type="entry name" value="Q_tRNA_Tgt"/>
    <property type="match status" value="1"/>
</dbReference>
<proteinExistence type="inferred from homology"/>
<keyword evidence="1" id="KW-0328">Glycosyltransferase</keyword>
<dbReference type="InterPro" id="IPR036511">
    <property type="entry name" value="TGT-like_sf"/>
</dbReference>
<keyword evidence="2" id="KW-0808">Transferase</keyword>
<evidence type="ECO:0000313" key="9">
    <source>
        <dbReference type="EMBL" id="CAB4612069.1"/>
    </source>
</evidence>
<dbReference type="NCBIfam" id="TIGR00430">
    <property type="entry name" value="Q_tRNA_tgt"/>
    <property type="match status" value="1"/>
</dbReference>
<gene>
    <name evidence="9" type="ORF">UFOPK1826_01327</name>
</gene>
<evidence type="ECO:0000256" key="1">
    <source>
        <dbReference type="ARBA" id="ARBA00022676"/>
    </source>
</evidence>
<dbReference type="InterPro" id="IPR002616">
    <property type="entry name" value="tRNA_ribo_trans-like"/>
</dbReference>
<dbReference type="Pfam" id="PF01702">
    <property type="entry name" value="TGT"/>
    <property type="match status" value="1"/>
</dbReference>
<reference evidence="9" key="1">
    <citation type="submission" date="2020-05" db="EMBL/GenBank/DDBJ databases">
        <authorList>
            <person name="Chiriac C."/>
            <person name="Salcher M."/>
            <person name="Ghai R."/>
            <person name="Kavagutti S V."/>
        </authorList>
    </citation>
    <scope>NUCLEOTIDE SEQUENCE</scope>
</reference>